<name>C1E4Q5_MICCC</name>
<sequence length="803" mass="84855">MTLHVLGPDESIAVAPGGRVRIVAPDHASTSGGDGGRDAADRIERLHGYVVRGEVTAAPALIARGLVEGTTWEELHADLASLGDDDDDGDGDDGDADLSSAARWLLRRPSHGGCFIAAVLDARGTFRLRTDTLGRCPVLMRDFGGGVWILGSTPGGDVPHVRDGWRCHHPRHVLAVDPIAGDLDPTCTVRGDPTRRLPLIPPNVEPCTSGTDALLAFRGPAFEPDADGAPTMETIDPANLDEGVLTAGDDPDWDDGMDAAADRLARGLVAAVHHVATHHRCTRTRPLGVLFSGGVDSTALLAVAVRIGIPVVAATAGWTGEGTKEPLDISPARAAALKLGARFELEEVSQISEVIDALRALHRVVHGMDVVKAGVALPVYFAARALARTGCAAALAGGGSEEVMCGYARHSARPRDAQNLGLSGLRSLHHRDLQRDSAATTIFGVPAYQPFLSGLVAEFAQNLPTRLKLKPGDVEKRVLRVALEGPLLSVPRSLTRRPKLAAQYGSRFNVALQKLGKVLGLGARGVSSDAVAACETLPRDFSFERRPDGGMVHGVAIVPPPPPAAWALLYTSGHNSAATYHTSVLQRRRCCCVVPFAIETDETDAIETAETDEDVAFLRRCAARFASAVGLPLWEPGVPRYTRRVARHAGVDSGVESGDADSIYEPPASVVTDFAAALHRLREEYPALEGLIVGHVHDMHALLAAEEACDSAGLRCIAPGWGQPQSGEILLKCRGGATEMLVIKGARRGEVIADPKALKALVADNGGYLGVDGDARGGPVDMIPARAEFYLPDQTVKLDELLL</sequence>
<gene>
    <name evidence="4" type="primary">ASN3</name>
    <name evidence="4" type="ORF">MICPUN_58120</name>
</gene>
<dbReference type="PANTHER" id="PTHR11772">
    <property type="entry name" value="ASPARAGINE SYNTHETASE"/>
    <property type="match status" value="1"/>
</dbReference>
<dbReference type="PANTHER" id="PTHR11772:SF2">
    <property type="entry name" value="ASPARAGINE SYNTHETASE [GLUTAMINE-HYDROLYZING]"/>
    <property type="match status" value="1"/>
</dbReference>
<dbReference type="InterPro" id="IPR050795">
    <property type="entry name" value="Asn_Synthetase"/>
</dbReference>
<dbReference type="GO" id="GO:0004066">
    <property type="term" value="F:asparagine synthase (glutamine-hydrolyzing) activity"/>
    <property type="evidence" value="ECO:0007669"/>
    <property type="project" value="InterPro"/>
</dbReference>
<reference evidence="4 5" key="1">
    <citation type="journal article" date="2009" name="Science">
        <title>Green evolution and dynamic adaptations revealed by genomes of the marine picoeukaryotes Micromonas.</title>
        <authorList>
            <person name="Worden A.Z."/>
            <person name="Lee J.H."/>
            <person name="Mock T."/>
            <person name="Rouze P."/>
            <person name="Simmons M.P."/>
            <person name="Aerts A.L."/>
            <person name="Allen A.E."/>
            <person name="Cuvelier M.L."/>
            <person name="Derelle E."/>
            <person name="Everett M.V."/>
            <person name="Foulon E."/>
            <person name="Grimwood J."/>
            <person name="Gundlach H."/>
            <person name="Henrissat B."/>
            <person name="Napoli C."/>
            <person name="McDonald S.M."/>
            <person name="Parker M.S."/>
            <person name="Rombauts S."/>
            <person name="Salamov A."/>
            <person name="Von Dassow P."/>
            <person name="Badger J.H."/>
            <person name="Coutinho P.M."/>
            <person name="Demir E."/>
            <person name="Dubchak I."/>
            <person name="Gentemann C."/>
            <person name="Eikrem W."/>
            <person name="Gready J.E."/>
            <person name="John U."/>
            <person name="Lanier W."/>
            <person name="Lindquist E.A."/>
            <person name="Lucas S."/>
            <person name="Mayer K.F."/>
            <person name="Moreau H."/>
            <person name="Not F."/>
            <person name="Otillar R."/>
            <person name="Panaud O."/>
            <person name="Pangilinan J."/>
            <person name="Paulsen I."/>
            <person name="Piegu B."/>
            <person name="Poliakov A."/>
            <person name="Robbens S."/>
            <person name="Schmutz J."/>
            <person name="Toulza E."/>
            <person name="Wyss T."/>
            <person name="Zelensky A."/>
            <person name="Zhou K."/>
            <person name="Armbrust E.V."/>
            <person name="Bhattacharya D."/>
            <person name="Goodenough U.W."/>
            <person name="Van de Peer Y."/>
            <person name="Grigoriev I.V."/>
        </authorList>
    </citation>
    <scope>NUCLEOTIDE SEQUENCE [LARGE SCALE GENOMIC DNA]</scope>
    <source>
        <strain evidence="5">RCC299 / NOUM17</strain>
    </source>
</reference>
<dbReference type="GO" id="GO:0006529">
    <property type="term" value="P:asparagine biosynthetic process"/>
    <property type="evidence" value="ECO:0007669"/>
    <property type="project" value="InterPro"/>
</dbReference>
<dbReference type="OMA" id="VATHHRC"/>
<dbReference type="OrthoDB" id="10252281at2759"/>
<dbReference type="InterPro" id="IPR001962">
    <property type="entry name" value="Asn_synthase"/>
</dbReference>
<feature type="domain" description="Asparagine synthetase" evidence="3">
    <location>
        <begin position="424"/>
        <end position="507"/>
    </location>
</feature>
<dbReference type="KEGG" id="mis:MICPUN_58120"/>
<dbReference type="GO" id="GO:0005524">
    <property type="term" value="F:ATP binding"/>
    <property type="evidence" value="ECO:0007669"/>
    <property type="project" value="UniProtKB-KW"/>
</dbReference>
<dbReference type="AlphaFoldDB" id="C1E4Q5"/>
<organism evidence="4 5">
    <name type="scientific">Micromonas commoda (strain RCC299 / NOUM17 / CCMP2709)</name>
    <name type="common">Picoplanktonic green alga</name>
    <dbReference type="NCBI Taxonomy" id="296587"/>
    <lineage>
        <taxon>Eukaryota</taxon>
        <taxon>Viridiplantae</taxon>
        <taxon>Chlorophyta</taxon>
        <taxon>Mamiellophyceae</taxon>
        <taxon>Mamiellales</taxon>
        <taxon>Mamiellaceae</taxon>
        <taxon>Micromonas</taxon>
    </lineage>
</organism>
<protein>
    <submittedName>
        <fullName evidence="4">Asparagine synthase</fullName>
    </submittedName>
</protein>
<keyword evidence="2" id="KW-0067">ATP-binding</keyword>
<keyword evidence="5" id="KW-1185">Reference proteome</keyword>
<evidence type="ECO:0000313" key="4">
    <source>
        <dbReference type="EMBL" id="ACO62759.1"/>
    </source>
</evidence>
<dbReference type="Proteomes" id="UP000002009">
    <property type="component" value="Chromosome 4"/>
</dbReference>
<dbReference type="eggNOG" id="KOG0571">
    <property type="taxonomic scope" value="Eukaryota"/>
</dbReference>
<evidence type="ECO:0000313" key="5">
    <source>
        <dbReference type="Proteomes" id="UP000002009"/>
    </source>
</evidence>
<proteinExistence type="predicted"/>
<dbReference type="Pfam" id="PF00733">
    <property type="entry name" value="Asn_synthase"/>
    <property type="match status" value="2"/>
</dbReference>
<dbReference type="CDD" id="cd01991">
    <property type="entry name" value="Asn_synthase_B_C"/>
    <property type="match status" value="1"/>
</dbReference>
<dbReference type="EMBL" id="CP001325">
    <property type="protein sequence ID" value="ACO62759.1"/>
    <property type="molecule type" value="Genomic_DNA"/>
</dbReference>
<dbReference type="InParanoid" id="C1E4Q5"/>
<dbReference type="RefSeq" id="XP_002501501.1">
    <property type="nucleotide sequence ID" value="XM_002501455.1"/>
</dbReference>
<feature type="domain" description="Asparagine synthetase" evidence="3">
    <location>
        <begin position="276"/>
        <end position="416"/>
    </location>
</feature>
<evidence type="ECO:0000256" key="1">
    <source>
        <dbReference type="ARBA" id="ARBA00022741"/>
    </source>
</evidence>
<evidence type="ECO:0000256" key="2">
    <source>
        <dbReference type="ARBA" id="ARBA00022840"/>
    </source>
</evidence>
<dbReference type="InterPro" id="IPR014729">
    <property type="entry name" value="Rossmann-like_a/b/a_fold"/>
</dbReference>
<dbReference type="GO" id="GO:0005829">
    <property type="term" value="C:cytosol"/>
    <property type="evidence" value="ECO:0007669"/>
    <property type="project" value="TreeGrafter"/>
</dbReference>
<dbReference type="GeneID" id="8243189"/>
<dbReference type="Gene3D" id="3.40.50.620">
    <property type="entry name" value="HUPs"/>
    <property type="match status" value="1"/>
</dbReference>
<keyword evidence="1" id="KW-0547">Nucleotide-binding</keyword>
<accession>C1E4Q5</accession>
<dbReference type="SUPFAM" id="SSF52402">
    <property type="entry name" value="Adenine nucleotide alpha hydrolases-like"/>
    <property type="match status" value="1"/>
</dbReference>
<dbReference type="STRING" id="296587.C1E4Q5"/>
<evidence type="ECO:0000259" key="3">
    <source>
        <dbReference type="Pfam" id="PF00733"/>
    </source>
</evidence>